<name>A0A1Z4N240_9CYAN</name>
<feature type="transmembrane region" description="Helical" evidence="1">
    <location>
        <begin position="528"/>
        <end position="549"/>
    </location>
</feature>
<protein>
    <submittedName>
        <fullName evidence="2">Uncharacterized protein</fullName>
    </submittedName>
</protein>
<keyword evidence="3" id="KW-1185">Reference proteome</keyword>
<dbReference type="AlphaFoldDB" id="A0A1Z4N240"/>
<keyword evidence="1" id="KW-0812">Transmembrane</keyword>
<accession>A0A1Z4N240</accession>
<gene>
    <name evidence="2" type="ORF">NIES37_38010</name>
</gene>
<reference evidence="2 3" key="1">
    <citation type="submission" date="2017-06" db="EMBL/GenBank/DDBJ databases">
        <title>Genome sequencing of cyanobaciteial culture collection at National Institute for Environmental Studies (NIES).</title>
        <authorList>
            <person name="Hirose Y."/>
            <person name="Shimura Y."/>
            <person name="Fujisawa T."/>
            <person name="Nakamura Y."/>
            <person name="Kawachi M."/>
        </authorList>
    </citation>
    <scope>NUCLEOTIDE SEQUENCE [LARGE SCALE GENOMIC DNA]</scope>
    <source>
        <strain evidence="2 3">NIES-37</strain>
    </source>
</reference>
<keyword evidence="1" id="KW-1133">Transmembrane helix</keyword>
<evidence type="ECO:0000313" key="3">
    <source>
        <dbReference type="Proteomes" id="UP000218785"/>
    </source>
</evidence>
<organism evidence="2 3">
    <name type="scientific">Tolypothrix tenuis PCC 7101</name>
    <dbReference type="NCBI Taxonomy" id="231146"/>
    <lineage>
        <taxon>Bacteria</taxon>
        <taxon>Bacillati</taxon>
        <taxon>Cyanobacteriota</taxon>
        <taxon>Cyanophyceae</taxon>
        <taxon>Nostocales</taxon>
        <taxon>Tolypothrichaceae</taxon>
        <taxon>Tolypothrix</taxon>
    </lineage>
</organism>
<dbReference type="RefSeq" id="WP_096578234.1">
    <property type="nucleotide sequence ID" value="NZ_CAWNJS010000001.1"/>
</dbReference>
<keyword evidence="1" id="KW-0472">Membrane</keyword>
<dbReference type="KEGG" id="ttq:NIES37_38010"/>
<proteinExistence type="predicted"/>
<dbReference type="Proteomes" id="UP000218785">
    <property type="component" value="Chromosome"/>
</dbReference>
<sequence>MNPSTIEIHEFSTGIRPQQTADGGWVSLGFTGQYMNVTIERIPEAVERSIANREFAVAEGASSDKPAIIGRVLGTGEDIWSVVAIVTRGRDEKGRSASMYRYLLSNGSDGYKNLRLILAWWEDQETPLTFNPFDIRELGKPNICDVALVSTRFRPQPQEATKINVDIPEPILLSPEQQYDLQTINTLASKKYKANKNGQALSWAFNVEALEKPERFQVIQAASTRAYQILQKAIANTPKVLAPVVTDEEALKSAIRGLMNSSQVKPENVKVIADALANDQITSAYWHTLFDAQGARTAIEQKIYSPQMVRLITLRAMVIPETILKFLVWLNIKSGQKPDDNQTISLEFQKAIRSYLPKEKLADSIKFLLPKLLNQPQEITPEYIHWLLVEKGSAWESCRKEFINDILYDLQLISDHFKTANTKSNLPSQLLKCPIETWKLLISNWSPVYSGYYKLKQYNYIAWLFEQLGENLLAGYFYQISQGIVPKEVFDKIAVKQTNTSEPVVFDLNLKRDVSFVEGIIYFLFQEFIVPIQIVILLSILIFFSGLLVGSKVFPETISESKTDNNIPSNNTSIKSSQGSTGYIDEALIKKATNKQNFDKTNNSIETIVKDINNKNNFINREEIIAAIQSVLNVNIDYDKAVREEKSDERKKIVRAIYNYQNSYIFSRDPDGILGQETIRALETKVKTTLSNSHQKTIK</sequence>
<dbReference type="EMBL" id="AP018248">
    <property type="protein sequence ID" value="BAY99818.1"/>
    <property type="molecule type" value="Genomic_DNA"/>
</dbReference>
<evidence type="ECO:0000313" key="2">
    <source>
        <dbReference type="EMBL" id="BAY99818.1"/>
    </source>
</evidence>
<evidence type="ECO:0000256" key="1">
    <source>
        <dbReference type="SAM" id="Phobius"/>
    </source>
</evidence>